<dbReference type="PANTHER" id="PTHR43280">
    <property type="entry name" value="ARAC-FAMILY TRANSCRIPTIONAL REGULATOR"/>
    <property type="match status" value="1"/>
</dbReference>
<dbReference type="SMART" id="SM00342">
    <property type="entry name" value="HTH_ARAC"/>
    <property type="match status" value="1"/>
</dbReference>
<dbReference type="EMBL" id="BMEC01000002">
    <property type="protein sequence ID" value="GGC24578.1"/>
    <property type="molecule type" value="Genomic_DNA"/>
</dbReference>
<feature type="transmembrane region" description="Helical" evidence="4">
    <location>
        <begin position="60"/>
        <end position="81"/>
    </location>
</feature>
<keyword evidence="2" id="KW-0238">DNA-binding</keyword>
<reference evidence="7" key="1">
    <citation type="journal article" date="2019" name="Int. J. Syst. Evol. Microbiol.">
        <title>The Global Catalogue of Microorganisms (GCM) 10K type strain sequencing project: providing services to taxonomists for standard genome sequencing and annotation.</title>
        <authorList>
            <consortium name="The Broad Institute Genomics Platform"/>
            <consortium name="The Broad Institute Genome Sequencing Center for Infectious Disease"/>
            <person name="Wu L."/>
            <person name="Ma J."/>
        </authorList>
    </citation>
    <scope>NUCLEOTIDE SEQUENCE [LARGE SCALE GENOMIC DNA]</scope>
    <source>
        <strain evidence="7">CGMCC 1.10832</strain>
    </source>
</reference>
<feature type="transmembrane region" description="Helical" evidence="4">
    <location>
        <begin position="121"/>
        <end position="143"/>
    </location>
</feature>
<dbReference type="InterPro" id="IPR018062">
    <property type="entry name" value="HTH_AraC-typ_CS"/>
</dbReference>
<keyword evidence="1" id="KW-0805">Transcription regulation</keyword>
<evidence type="ECO:0000256" key="3">
    <source>
        <dbReference type="ARBA" id="ARBA00023163"/>
    </source>
</evidence>
<dbReference type="RefSeq" id="WP_188460459.1">
    <property type="nucleotide sequence ID" value="NZ_BAABHU010000002.1"/>
</dbReference>
<dbReference type="Gene3D" id="1.10.10.60">
    <property type="entry name" value="Homeodomain-like"/>
    <property type="match status" value="2"/>
</dbReference>
<keyword evidence="4" id="KW-1133">Transmembrane helix</keyword>
<dbReference type="SUPFAM" id="SSF46689">
    <property type="entry name" value="Homeodomain-like"/>
    <property type="match status" value="1"/>
</dbReference>
<dbReference type="PANTHER" id="PTHR43280:SF29">
    <property type="entry name" value="ARAC-FAMILY TRANSCRIPTIONAL REGULATOR"/>
    <property type="match status" value="1"/>
</dbReference>
<evidence type="ECO:0000256" key="1">
    <source>
        <dbReference type="ARBA" id="ARBA00023015"/>
    </source>
</evidence>
<keyword evidence="4" id="KW-0472">Membrane</keyword>
<keyword evidence="7" id="KW-1185">Reference proteome</keyword>
<sequence>MSLLFTLTCFGVVNGLLIGAYRLLKPKRKVPDLYLGGLLLALSIRIGKSVLYVFTENVDLLILQIGLSACLLIGPFYYLFVKSVRLKQKRTERKDRIFLLSLLVAIVSIGFIFAYRQFPAIWNGYIVFGIYAVWSVCMLLGIAQYIKVLRQSGFSIKGMSREQHYLTVITIAILSITITYQIALFGVFTYIWGAIIFSLVLYYIIGSILLSSGNFTVQMKNRELKDEDQLLERLLHHMQTTRPYMRSDLKLEDLAMALSINRQTLSQLLNKHYTHGFTQFLREYRINEAKKLIALRPELSMEGVGSESGFRSNSAFYEAFKKIENCTPAEYRRELKKASLA</sequence>
<feature type="transmembrane region" description="Helical" evidence="4">
    <location>
        <begin position="97"/>
        <end position="115"/>
    </location>
</feature>
<feature type="transmembrane region" description="Helical" evidence="4">
    <location>
        <begin position="6"/>
        <end position="24"/>
    </location>
</feature>
<dbReference type="InterPro" id="IPR018060">
    <property type="entry name" value="HTH_AraC"/>
</dbReference>
<feature type="domain" description="HTH araC/xylS-type" evidence="5">
    <location>
        <begin position="228"/>
        <end position="334"/>
    </location>
</feature>
<evidence type="ECO:0000259" key="5">
    <source>
        <dbReference type="PROSITE" id="PS01124"/>
    </source>
</evidence>
<keyword evidence="4" id="KW-0812">Transmembrane</keyword>
<evidence type="ECO:0000313" key="7">
    <source>
        <dbReference type="Proteomes" id="UP000636010"/>
    </source>
</evidence>
<keyword evidence="3" id="KW-0804">Transcription</keyword>
<dbReference type="InterPro" id="IPR009057">
    <property type="entry name" value="Homeodomain-like_sf"/>
</dbReference>
<protein>
    <recommendedName>
        <fullName evidence="5">HTH araC/xylS-type domain-containing protein</fullName>
    </recommendedName>
</protein>
<dbReference type="PROSITE" id="PS00041">
    <property type="entry name" value="HTH_ARAC_FAMILY_1"/>
    <property type="match status" value="1"/>
</dbReference>
<organism evidence="6 7">
    <name type="scientific">Marivirga lumbricoides</name>
    <dbReference type="NCBI Taxonomy" id="1046115"/>
    <lineage>
        <taxon>Bacteria</taxon>
        <taxon>Pseudomonadati</taxon>
        <taxon>Bacteroidota</taxon>
        <taxon>Cytophagia</taxon>
        <taxon>Cytophagales</taxon>
        <taxon>Marivirgaceae</taxon>
        <taxon>Marivirga</taxon>
    </lineage>
</organism>
<evidence type="ECO:0000256" key="2">
    <source>
        <dbReference type="ARBA" id="ARBA00023125"/>
    </source>
</evidence>
<evidence type="ECO:0000313" key="6">
    <source>
        <dbReference type="EMBL" id="GGC24578.1"/>
    </source>
</evidence>
<feature type="transmembrane region" description="Helical" evidence="4">
    <location>
        <begin position="189"/>
        <end position="210"/>
    </location>
</feature>
<accession>A0ABQ1LH31</accession>
<proteinExistence type="predicted"/>
<feature type="transmembrane region" description="Helical" evidence="4">
    <location>
        <begin position="164"/>
        <end position="183"/>
    </location>
</feature>
<dbReference type="Pfam" id="PF12833">
    <property type="entry name" value="HTH_18"/>
    <property type="match status" value="1"/>
</dbReference>
<feature type="transmembrane region" description="Helical" evidence="4">
    <location>
        <begin position="33"/>
        <end position="54"/>
    </location>
</feature>
<gene>
    <name evidence="6" type="ORF">GCM10011506_07370</name>
</gene>
<evidence type="ECO:0000256" key="4">
    <source>
        <dbReference type="SAM" id="Phobius"/>
    </source>
</evidence>
<dbReference type="PROSITE" id="PS01124">
    <property type="entry name" value="HTH_ARAC_FAMILY_2"/>
    <property type="match status" value="1"/>
</dbReference>
<name>A0ABQ1LH31_9BACT</name>
<comment type="caution">
    <text evidence="6">The sequence shown here is derived from an EMBL/GenBank/DDBJ whole genome shotgun (WGS) entry which is preliminary data.</text>
</comment>
<dbReference type="Proteomes" id="UP000636010">
    <property type="component" value="Unassembled WGS sequence"/>
</dbReference>